<dbReference type="PANTHER" id="PTHR24322:SF736">
    <property type="entry name" value="RETINOL DEHYDROGENASE 10"/>
    <property type="match status" value="1"/>
</dbReference>
<dbReference type="InterPro" id="IPR036291">
    <property type="entry name" value="NAD(P)-bd_dom_sf"/>
</dbReference>
<dbReference type="Gene3D" id="3.40.50.720">
    <property type="entry name" value="NAD(P)-binding Rossmann-like Domain"/>
    <property type="match status" value="1"/>
</dbReference>
<protein>
    <submittedName>
        <fullName evidence="4">Short-chain dehydrogenase</fullName>
    </submittedName>
</protein>
<dbReference type="Proteomes" id="UP000466632">
    <property type="component" value="Chromosome"/>
</dbReference>
<dbReference type="PRINTS" id="PR00081">
    <property type="entry name" value="GDHRDH"/>
</dbReference>
<dbReference type="SUPFAM" id="SSF51735">
    <property type="entry name" value="NAD(P)-binding Rossmann-fold domains"/>
    <property type="match status" value="1"/>
</dbReference>
<dbReference type="CDD" id="cd05233">
    <property type="entry name" value="SDR_c"/>
    <property type="match status" value="1"/>
</dbReference>
<dbReference type="InterPro" id="IPR020904">
    <property type="entry name" value="Sc_DH/Rdtase_CS"/>
</dbReference>
<gene>
    <name evidence="4" type="ORF">MSEO_14400</name>
</gene>
<proteinExistence type="inferred from homology"/>
<dbReference type="Pfam" id="PF00106">
    <property type="entry name" value="adh_short"/>
    <property type="match status" value="1"/>
</dbReference>
<dbReference type="PRINTS" id="PR00080">
    <property type="entry name" value="SDRFAMILY"/>
</dbReference>
<dbReference type="NCBIfam" id="NF005878">
    <property type="entry name" value="PRK07825.1"/>
    <property type="match status" value="1"/>
</dbReference>
<keyword evidence="5" id="KW-1185">Reference proteome</keyword>
<dbReference type="AlphaFoldDB" id="A0A7I7NWI0"/>
<evidence type="ECO:0000313" key="5">
    <source>
        <dbReference type="Proteomes" id="UP000466632"/>
    </source>
</evidence>
<comment type="similarity">
    <text evidence="1 3">Belongs to the short-chain dehydrogenases/reductases (SDR) family.</text>
</comment>
<accession>A0A7I7NWI0</accession>
<keyword evidence="2" id="KW-0560">Oxidoreductase</keyword>
<evidence type="ECO:0000256" key="3">
    <source>
        <dbReference type="RuleBase" id="RU000363"/>
    </source>
</evidence>
<dbReference type="EMBL" id="AP022582">
    <property type="protein sequence ID" value="BBY00941.1"/>
    <property type="molecule type" value="Genomic_DNA"/>
</dbReference>
<organism evidence="4 5">
    <name type="scientific">Mycobacterium seoulense</name>
    <dbReference type="NCBI Taxonomy" id="386911"/>
    <lineage>
        <taxon>Bacteria</taxon>
        <taxon>Bacillati</taxon>
        <taxon>Actinomycetota</taxon>
        <taxon>Actinomycetes</taxon>
        <taxon>Mycobacteriales</taxon>
        <taxon>Mycobacteriaceae</taxon>
        <taxon>Mycobacterium</taxon>
    </lineage>
</organism>
<reference evidence="4 5" key="1">
    <citation type="journal article" date="2019" name="Emerg. Microbes Infect.">
        <title>Comprehensive subspecies identification of 175 nontuberculous mycobacteria species based on 7547 genomic profiles.</title>
        <authorList>
            <person name="Matsumoto Y."/>
            <person name="Kinjo T."/>
            <person name="Motooka D."/>
            <person name="Nabeya D."/>
            <person name="Jung N."/>
            <person name="Uechi K."/>
            <person name="Horii T."/>
            <person name="Iida T."/>
            <person name="Fujita J."/>
            <person name="Nakamura S."/>
        </authorList>
    </citation>
    <scope>NUCLEOTIDE SEQUENCE [LARGE SCALE GENOMIC DNA]</scope>
    <source>
        <strain evidence="4 5">JCM 16018</strain>
    </source>
</reference>
<dbReference type="InterPro" id="IPR002347">
    <property type="entry name" value="SDR_fam"/>
</dbReference>
<dbReference type="GO" id="GO:0016616">
    <property type="term" value="F:oxidoreductase activity, acting on the CH-OH group of donors, NAD or NADP as acceptor"/>
    <property type="evidence" value="ECO:0007669"/>
    <property type="project" value="TreeGrafter"/>
</dbReference>
<name>A0A7I7NWI0_9MYCO</name>
<dbReference type="KEGG" id="mseo:MSEO_14400"/>
<sequence>MTPVKNPEGTAMADAASIGLKVGGKVIVITGGARGIGLATATALHNLGAKVAIGDVDEVRVKESGAALGLDVYGKLDVTDPHSFSDFLDEVERQLGPIDVLVNNAGIMPLGRIVDEPDAVTRRVLDINVYGVILGSKLAAQRMVPRGSGHVINVASLAGETYIAGAATYCASKHAVIGFTDAARIEHRRAGVKFSVVMPTFVNTELIAGTSGAKGIKNAEPADIAEAIVKLVAHPRPRVRVTKTAGAIIASQKFMPRALSEGLNRVLGGEHVFTDHVDTEKRRAYEARARGEE</sequence>
<evidence type="ECO:0000256" key="1">
    <source>
        <dbReference type="ARBA" id="ARBA00006484"/>
    </source>
</evidence>
<dbReference type="PANTHER" id="PTHR24322">
    <property type="entry name" value="PKSB"/>
    <property type="match status" value="1"/>
</dbReference>
<evidence type="ECO:0000256" key="2">
    <source>
        <dbReference type="ARBA" id="ARBA00023002"/>
    </source>
</evidence>
<dbReference type="PROSITE" id="PS00061">
    <property type="entry name" value="ADH_SHORT"/>
    <property type="match status" value="1"/>
</dbReference>
<evidence type="ECO:0000313" key="4">
    <source>
        <dbReference type="EMBL" id="BBY00941.1"/>
    </source>
</evidence>